<keyword evidence="3" id="KW-1185">Reference proteome</keyword>
<feature type="domain" description="N-acetyltransferase" evidence="1">
    <location>
        <begin position="12"/>
        <end position="180"/>
    </location>
</feature>
<dbReference type="SUPFAM" id="SSF55729">
    <property type="entry name" value="Acyl-CoA N-acyltransferases (Nat)"/>
    <property type="match status" value="1"/>
</dbReference>
<dbReference type="InterPro" id="IPR051908">
    <property type="entry name" value="Ribosomal_N-acetyltransferase"/>
</dbReference>
<comment type="caution">
    <text evidence="2">The sequence shown here is derived from an EMBL/GenBank/DDBJ whole genome shotgun (WGS) entry which is preliminary data.</text>
</comment>
<dbReference type="GO" id="GO:0016740">
    <property type="term" value="F:transferase activity"/>
    <property type="evidence" value="ECO:0007669"/>
    <property type="project" value="UniProtKB-KW"/>
</dbReference>
<protein>
    <submittedName>
        <fullName evidence="2">GNAT family protein</fullName>
        <ecNumber evidence="2">2.-.-.-</ecNumber>
    </submittedName>
</protein>
<dbReference type="Gene3D" id="3.40.630.30">
    <property type="match status" value="1"/>
</dbReference>
<dbReference type="PROSITE" id="PS51186">
    <property type="entry name" value="GNAT"/>
    <property type="match status" value="1"/>
</dbReference>
<accession>A0ABT8G8S5</accession>
<proteinExistence type="predicted"/>
<dbReference type="Pfam" id="PF13302">
    <property type="entry name" value="Acetyltransf_3"/>
    <property type="match status" value="1"/>
</dbReference>
<dbReference type="PANTHER" id="PTHR43441">
    <property type="entry name" value="RIBOSOMAL-PROTEIN-SERINE ACETYLTRANSFERASE"/>
    <property type="match status" value="1"/>
</dbReference>
<dbReference type="EMBL" id="JAUHPW010000004">
    <property type="protein sequence ID" value="MDN4475536.1"/>
    <property type="molecule type" value="Genomic_DNA"/>
</dbReference>
<dbReference type="EC" id="2.-.-.-" evidence="2"/>
<name>A0ABT8G8S5_9MICO</name>
<evidence type="ECO:0000313" key="2">
    <source>
        <dbReference type="EMBL" id="MDN4475536.1"/>
    </source>
</evidence>
<dbReference type="InterPro" id="IPR000182">
    <property type="entry name" value="GNAT_dom"/>
</dbReference>
<dbReference type="PANTHER" id="PTHR43441:SF10">
    <property type="entry name" value="ACETYLTRANSFERASE"/>
    <property type="match status" value="1"/>
</dbReference>
<evidence type="ECO:0000313" key="3">
    <source>
        <dbReference type="Proteomes" id="UP001172728"/>
    </source>
</evidence>
<reference evidence="2" key="1">
    <citation type="submission" date="2023-06" db="EMBL/GenBank/DDBJ databases">
        <title>Sysu t00192.</title>
        <authorList>
            <person name="Gao L."/>
            <person name="Fang B.-Z."/>
            <person name="Li W.-J."/>
        </authorList>
    </citation>
    <scope>NUCLEOTIDE SEQUENCE</scope>
    <source>
        <strain evidence="2">SYSU T00192</strain>
    </source>
</reference>
<organism evidence="2 3">
    <name type="scientific">Demequina litoralis</name>
    <dbReference type="NCBI Taxonomy" id="3051660"/>
    <lineage>
        <taxon>Bacteria</taxon>
        <taxon>Bacillati</taxon>
        <taxon>Actinomycetota</taxon>
        <taxon>Actinomycetes</taxon>
        <taxon>Micrococcales</taxon>
        <taxon>Demequinaceae</taxon>
        <taxon>Demequina</taxon>
    </lineage>
</organism>
<gene>
    <name evidence="2" type="ORF">QQX09_06680</name>
</gene>
<sequence>MGRDLVLGAPGLLLRPLAPRDEDEWMALRADNRDWLRPWEATVPPEAAAADMTFRAFVRQERRQRRLLEALPLAIEVDGALAGRVVIAGIQWGAQRSGSLGYWVARDRAGSELVPRAAALLTEHAFRVGLHRVEIAIRPENAASRRVAEKLGFVEEGRRRSYLYIDGGWRDHAIFARTQDDPRTGRYWGVGG</sequence>
<evidence type="ECO:0000259" key="1">
    <source>
        <dbReference type="PROSITE" id="PS51186"/>
    </source>
</evidence>
<dbReference type="Proteomes" id="UP001172728">
    <property type="component" value="Unassembled WGS sequence"/>
</dbReference>
<dbReference type="InterPro" id="IPR016181">
    <property type="entry name" value="Acyl_CoA_acyltransferase"/>
</dbReference>
<keyword evidence="2" id="KW-0808">Transferase</keyword>
<dbReference type="RefSeq" id="WP_301132696.1">
    <property type="nucleotide sequence ID" value="NZ_JAUHPW010000004.1"/>
</dbReference>